<name>A0A081NDQ2_9GAMM</name>
<dbReference type="GO" id="GO:0005886">
    <property type="term" value="C:plasma membrane"/>
    <property type="evidence" value="ECO:0007669"/>
    <property type="project" value="UniProtKB-SubCell"/>
</dbReference>
<dbReference type="InterPro" id="IPR000829">
    <property type="entry name" value="DAGK"/>
</dbReference>
<dbReference type="GO" id="GO:0004143">
    <property type="term" value="F:ATP-dependent diacylglycerol kinase activity"/>
    <property type="evidence" value="ECO:0007669"/>
    <property type="project" value="UniProtKB-EC"/>
</dbReference>
<dbReference type="GO" id="GO:0046872">
    <property type="term" value="F:metal ion binding"/>
    <property type="evidence" value="ECO:0007669"/>
    <property type="project" value="UniProtKB-KW"/>
</dbReference>
<evidence type="ECO:0000256" key="6">
    <source>
        <dbReference type="ARBA" id="ARBA00022516"/>
    </source>
</evidence>
<dbReference type="Pfam" id="PF01219">
    <property type="entry name" value="DAGK_prokar"/>
    <property type="match status" value="1"/>
</dbReference>
<dbReference type="EC" id="2.7.1.107" evidence="3 24"/>
<feature type="binding site" evidence="22">
    <location>
        <position position="29"/>
    </location>
    <ligand>
        <name>ATP</name>
        <dbReference type="ChEBI" id="CHEBI:30616"/>
    </ligand>
</feature>
<evidence type="ECO:0000256" key="20">
    <source>
        <dbReference type="PIRSR" id="PIRSR600829-1"/>
    </source>
</evidence>
<feature type="binding site" evidence="21">
    <location>
        <position position="10"/>
    </location>
    <ligand>
        <name>substrate</name>
    </ligand>
</feature>
<proteinExistence type="inferred from homology"/>
<keyword evidence="13 22" id="KW-0067">ATP-binding</keyword>
<protein>
    <recommendedName>
        <fullName evidence="4 24">Diacylglycerol kinase</fullName>
        <ecNumber evidence="3 24">2.7.1.107</ecNumber>
    </recommendedName>
</protein>
<keyword evidence="18" id="KW-0594">Phospholipid biosynthesis</keyword>
<dbReference type="Proteomes" id="UP000028073">
    <property type="component" value="Unassembled WGS sequence"/>
</dbReference>
<dbReference type="STRING" id="1137799.GZ78_22345"/>
<comment type="function">
    <text evidence="24">Catalyzes the ATP-dependent phosphorylation of sn-l,2-diacylglycerol (DAG) to phosphatidic acid. Involved in the recycling of diacylglycerol produced as a by-product during membrane-derived oligosaccharide (MDO) biosynthesis.</text>
</comment>
<feature type="binding site" evidence="23">
    <location>
        <position position="77"/>
    </location>
    <ligand>
        <name>a divalent metal cation</name>
        <dbReference type="ChEBI" id="CHEBI:60240"/>
    </ligand>
</feature>
<feature type="transmembrane region" description="Helical" evidence="24">
    <location>
        <begin position="57"/>
        <end position="80"/>
    </location>
</feature>
<feature type="binding site" evidence="21">
    <location>
        <begin position="31"/>
        <end position="35"/>
    </location>
    <ligand>
        <name>substrate</name>
    </ligand>
</feature>
<dbReference type="OrthoDB" id="9796011at2"/>
<keyword evidence="8 24" id="KW-0808">Transferase</keyword>
<evidence type="ECO:0000256" key="9">
    <source>
        <dbReference type="ARBA" id="ARBA00022692"/>
    </source>
</evidence>
<evidence type="ECO:0000256" key="5">
    <source>
        <dbReference type="ARBA" id="ARBA00022475"/>
    </source>
</evidence>
<dbReference type="PANTHER" id="PTHR34299:SF1">
    <property type="entry name" value="DIACYLGLYCEROL KINASE"/>
    <property type="match status" value="1"/>
</dbReference>
<dbReference type="GO" id="GO:0005524">
    <property type="term" value="F:ATP binding"/>
    <property type="evidence" value="ECO:0007669"/>
    <property type="project" value="UniProtKB-KW"/>
</dbReference>
<sequence length="121" mass="13389">MKPGKTGFTRILYASMYSIKGFRAAWKNEAAFRQEIILLIIGFGIASYLPLNRFEMLALIGSLIIIIITELLNSAIEAVVDRTGSDWNELSGRAKDMGSAAVMSALILAALTWLTVLYRFL</sequence>
<accession>A0A081NDQ2</accession>
<comment type="caution">
    <text evidence="25">The sequence shown here is derived from an EMBL/GenBank/DDBJ whole genome shotgun (WGS) entry which is preliminary data.</text>
</comment>
<evidence type="ECO:0000256" key="17">
    <source>
        <dbReference type="ARBA" id="ARBA00023136"/>
    </source>
</evidence>
<organism evidence="25 26">
    <name type="scientific">Endozoicomonas numazuensis</name>
    <dbReference type="NCBI Taxonomy" id="1137799"/>
    <lineage>
        <taxon>Bacteria</taxon>
        <taxon>Pseudomonadati</taxon>
        <taxon>Pseudomonadota</taxon>
        <taxon>Gammaproteobacteria</taxon>
        <taxon>Oceanospirillales</taxon>
        <taxon>Endozoicomonadaceae</taxon>
        <taxon>Endozoicomonas</taxon>
    </lineage>
</organism>
<evidence type="ECO:0000256" key="13">
    <source>
        <dbReference type="ARBA" id="ARBA00022840"/>
    </source>
</evidence>
<keyword evidence="14 23" id="KW-0460">Magnesium</keyword>
<feature type="binding site" evidence="21">
    <location>
        <position position="99"/>
    </location>
    <ligand>
        <name>substrate</name>
    </ligand>
</feature>
<keyword evidence="5" id="KW-1003">Cell membrane</keyword>
<feature type="transmembrane region" description="Helical" evidence="24">
    <location>
        <begin position="30"/>
        <end position="51"/>
    </location>
</feature>
<evidence type="ECO:0000256" key="10">
    <source>
        <dbReference type="ARBA" id="ARBA00022723"/>
    </source>
</evidence>
<evidence type="ECO:0000256" key="16">
    <source>
        <dbReference type="ARBA" id="ARBA00023098"/>
    </source>
</evidence>
<feature type="binding site" evidence="21">
    <location>
        <begin position="23"/>
        <end position="26"/>
    </location>
    <ligand>
        <name>substrate</name>
    </ligand>
</feature>
<reference evidence="25 26" key="1">
    <citation type="submission" date="2014-06" db="EMBL/GenBank/DDBJ databases">
        <title>Whole Genome Sequences of Three Symbiotic Endozoicomonas Bacteria.</title>
        <authorList>
            <person name="Neave M.J."/>
            <person name="Apprill A."/>
            <person name="Voolstra C.R."/>
        </authorList>
    </citation>
    <scope>NUCLEOTIDE SEQUENCE [LARGE SCALE GENOMIC DNA]</scope>
    <source>
        <strain evidence="25 26">DSM 25634</strain>
    </source>
</reference>
<dbReference type="GO" id="GO:0006654">
    <property type="term" value="P:phosphatidic acid biosynthetic process"/>
    <property type="evidence" value="ECO:0007669"/>
    <property type="project" value="InterPro"/>
</dbReference>
<evidence type="ECO:0000256" key="18">
    <source>
        <dbReference type="ARBA" id="ARBA00023209"/>
    </source>
</evidence>
<gene>
    <name evidence="25" type="ORF">GZ78_22345</name>
</gene>
<keyword evidence="15 24" id="KW-1133">Transmembrane helix</keyword>
<evidence type="ECO:0000256" key="15">
    <source>
        <dbReference type="ARBA" id="ARBA00022989"/>
    </source>
</evidence>
<dbReference type="CDD" id="cd14264">
    <property type="entry name" value="DAGK_IM"/>
    <property type="match status" value="1"/>
</dbReference>
<evidence type="ECO:0000313" key="26">
    <source>
        <dbReference type="Proteomes" id="UP000028073"/>
    </source>
</evidence>
<comment type="catalytic activity">
    <reaction evidence="24">
        <text>a 1,2-diacyl-sn-glycerol + ATP = a 1,2-diacyl-sn-glycero-3-phosphate + ADP + H(+)</text>
        <dbReference type="Rhea" id="RHEA:10272"/>
        <dbReference type="ChEBI" id="CHEBI:15378"/>
        <dbReference type="ChEBI" id="CHEBI:17815"/>
        <dbReference type="ChEBI" id="CHEBI:30616"/>
        <dbReference type="ChEBI" id="CHEBI:58608"/>
        <dbReference type="ChEBI" id="CHEBI:456216"/>
        <dbReference type="EC" id="2.7.1.107"/>
    </reaction>
</comment>
<feature type="binding site" evidence="22">
    <location>
        <begin position="95"/>
        <end position="96"/>
    </location>
    <ligand>
        <name>ATP</name>
        <dbReference type="ChEBI" id="CHEBI:30616"/>
    </ligand>
</feature>
<evidence type="ECO:0000256" key="4">
    <source>
        <dbReference type="ARBA" id="ARBA00017575"/>
    </source>
</evidence>
<evidence type="ECO:0000256" key="19">
    <source>
        <dbReference type="ARBA" id="ARBA00023264"/>
    </source>
</evidence>
<evidence type="ECO:0000256" key="11">
    <source>
        <dbReference type="ARBA" id="ARBA00022741"/>
    </source>
</evidence>
<feature type="binding site" evidence="23">
    <location>
        <position position="29"/>
    </location>
    <ligand>
        <name>a divalent metal cation</name>
        <dbReference type="ChEBI" id="CHEBI:60240"/>
    </ligand>
</feature>
<feature type="binding site" evidence="22">
    <location>
        <position position="17"/>
    </location>
    <ligand>
        <name>ATP</name>
        <dbReference type="ChEBI" id="CHEBI:30616"/>
    </ligand>
</feature>
<evidence type="ECO:0000256" key="23">
    <source>
        <dbReference type="PIRSR" id="PIRSR600829-4"/>
    </source>
</evidence>
<feature type="transmembrane region" description="Helical" evidence="24">
    <location>
        <begin position="100"/>
        <end position="120"/>
    </location>
</feature>
<dbReference type="PROSITE" id="PS01069">
    <property type="entry name" value="DAGK_PROKAR"/>
    <property type="match status" value="1"/>
</dbReference>
<evidence type="ECO:0000256" key="22">
    <source>
        <dbReference type="PIRSR" id="PIRSR600829-3"/>
    </source>
</evidence>
<dbReference type="Gene3D" id="1.10.287.3610">
    <property type="match status" value="1"/>
</dbReference>
<dbReference type="EMBL" id="JOKH01000005">
    <property type="protein sequence ID" value="KEQ16575.1"/>
    <property type="molecule type" value="Genomic_DNA"/>
</dbReference>
<evidence type="ECO:0000313" key="25">
    <source>
        <dbReference type="EMBL" id="KEQ16575.1"/>
    </source>
</evidence>
<evidence type="ECO:0000256" key="8">
    <source>
        <dbReference type="ARBA" id="ARBA00022679"/>
    </source>
</evidence>
<evidence type="ECO:0000256" key="1">
    <source>
        <dbReference type="ARBA" id="ARBA00004429"/>
    </source>
</evidence>
<dbReference type="InterPro" id="IPR036945">
    <property type="entry name" value="DAGK_sf"/>
</dbReference>
<keyword evidence="19 24" id="KW-1208">Phospholipid metabolism</keyword>
<keyword evidence="12 24" id="KW-0418">Kinase</keyword>
<evidence type="ECO:0000256" key="3">
    <source>
        <dbReference type="ARBA" id="ARBA00012133"/>
    </source>
</evidence>
<evidence type="ECO:0000256" key="21">
    <source>
        <dbReference type="PIRSR" id="PIRSR600829-2"/>
    </source>
</evidence>
<dbReference type="PANTHER" id="PTHR34299">
    <property type="entry name" value="DIACYLGLYCEROL KINASE"/>
    <property type="match status" value="1"/>
</dbReference>
<evidence type="ECO:0000256" key="14">
    <source>
        <dbReference type="ARBA" id="ARBA00022842"/>
    </source>
</evidence>
<evidence type="ECO:0000256" key="24">
    <source>
        <dbReference type="RuleBase" id="RU363065"/>
    </source>
</evidence>
<keyword evidence="9 24" id="KW-0812">Transmembrane</keyword>
<comment type="similarity">
    <text evidence="2 24">Belongs to the bacterial diacylglycerol kinase family.</text>
</comment>
<keyword evidence="7 24" id="KW-0997">Cell inner membrane</keyword>
<keyword evidence="26" id="KW-1185">Reference proteome</keyword>
<evidence type="ECO:0000256" key="7">
    <source>
        <dbReference type="ARBA" id="ARBA00022519"/>
    </source>
</evidence>
<feature type="binding site" evidence="22">
    <location>
        <position position="77"/>
    </location>
    <ligand>
        <name>ATP</name>
        <dbReference type="ChEBI" id="CHEBI:30616"/>
    </ligand>
</feature>
<feature type="binding site" evidence="22">
    <location>
        <position position="10"/>
    </location>
    <ligand>
        <name>ATP</name>
        <dbReference type="ChEBI" id="CHEBI:30616"/>
    </ligand>
</feature>
<keyword evidence="11 22" id="KW-0547">Nucleotide-binding</keyword>
<comment type="subcellular location">
    <subcellularLocation>
        <location evidence="1 24">Cell inner membrane</location>
        <topology evidence="1 24">Multi-pass membrane protein</topology>
    </subcellularLocation>
</comment>
<dbReference type="InterPro" id="IPR033718">
    <property type="entry name" value="DAGK_prok"/>
</dbReference>
<dbReference type="eggNOG" id="COG0818">
    <property type="taxonomic scope" value="Bacteria"/>
</dbReference>
<feature type="binding site" evidence="21">
    <location>
        <position position="70"/>
    </location>
    <ligand>
        <name>substrate</name>
    </ligand>
</feature>
<keyword evidence="17 24" id="KW-0472">Membrane</keyword>
<keyword evidence="16 24" id="KW-0443">Lipid metabolism</keyword>
<dbReference type="RefSeq" id="WP_034840226.1">
    <property type="nucleotide sequence ID" value="NZ_JOKH01000005.1"/>
</dbReference>
<comment type="cofactor">
    <cofactor evidence="23">
        <name>Mg(2+)</name>
        <dbReference type="ChEBI" id="CHEBI:18420"/>
    </cofactor>
    <text evidence="23">Mn(2+), Zn(2+), Cd(2+) and Co(2+) support activity to lesser extents.</text>
</comment>
<keyword evidence="6" id="KW-0444">Lipid biosynthesis</keyword>
<keyword evidence="10 23" id="KW-0479">Metal-binding</keyword>
<evidence type="ECO:0000256" key="12">
    <source>
        <dbReference type="ARBA" id="ARBA00022777"/>
    </source>
</evidence>
<evidence type="ECO:0000256" key="2">
    <source>
        <dbReference type="ARBA" id="ARBA00005967"/>
    </source>
</evidence>
<feature type="active site" description="Proton acceptor" evidence="20">
    <location>
        <position position="70"/>
    </location>
</feature>
<dbReference type="AlphaFoldDB" id="A0A081NDQ2"/>